<evidence type="ECO:0000313" key="1">
    <source>
        <dbReference type="EMBL" id="CAB4199436.1"/>
    </source>
</evidence>
<evidence type="ECO:0000313" key="2">
    <source>
        <dbReference type="EMBL" id="CAB4212930.1"/>
    </source>
</evidence>
<organism evidence="1">
    <name type="scientific">uncultured Caudovirales phage</name>
    <dbReference type="NCBI Taxonomy" id="2100421"/>
    <lineage>
        <taxon>Viruses</taxon>
        <taxon>Duplodnaviria</taxon>
        <taxon>Heunggongvirae</taxon>
        <taxon>Uroviricota</taxon>
        <taxon>Caudoviricetes</taxon>
        <taxon>Peduoviridae</taxon>
        <taxon>Maltschvirus</taxon>
        <taxon>Maltschvirus maltsch</taxon>
    </lineage>
</organism>
<dbReference type="EMBL" id="LR797276">
    <property type="protein sequence ID" value="CAB4199436.1"/>
    <property type="molecule type" value="Genomic_DNA"/>
</dbReference>
<dbReference type="InterPro" id="IPR048922">
    <property type="entry name" value="Bbp16"/>
</dbReference>
<dbReference type="EMBL" id="LR797388">
    <property type="protein sequence ID" value="CAB4212930.1"/>
    <property type="molecule type" value="Genomic_DNA"/>
</dbReference>
<gene>
    <name evidence="1" type="ORF">UFOVP1326_46</name>
    <name evidence="2" type="ORF">UFOVP1436_45</name>
</gene>
<accession>A0A6J5RYP1</accession>
<sequence length="152" mass="15503">MILDELLEFCDATALNTGGAASYLIGDVIDLGAAARNVGVGPQPVYLVIQVDTAVTSGGAGTYGFSLCSDAQAAIAVDGSASYHYSTAQIAKATLIAGYVVAVVALPQGIMYERYLGIVQTTAVAAATAGKVNAFLSYDVANWRSYPNVVGA</sequence>
<name>A0A6J5RYP1_9CAUD</name>
<dbReference type="Pfam" id="PF21190">
    <property type="entry name" value="Bbp16"/>
    <property type="match status" value="1"/>
</dbReference>
<reference evidence="1" key="1">
    <citation type="submission" date="2020-05" db="EMBL/GenBank/DDBJ databases">
        <authorList>
            <person name="Chiriac C."/>
            <person name="Salcher M."/>
            <person name="Ghai R."/>
            <person name="Kavagutti S V."/>
        </authorList>
    </citation>
    <scope>NUCLEOTIDE SEQUENCE</scope>
</reference>
<protein>
    <submittedName>
        <fullName evidence="1">Uncharacterized protein</fullName>
    </submittedName>
</protein>
<proteinExistence type="predicted"/>
<dbReference type="Gene3D" id="2.60.120.1110">
    <property type="match status" value="1"/>
</dbReference>